<name>A0ACC0H068_9ERIC</name>
<reference evidence="1 2" key="1">
    <citation type="journal article" date="2022" name="Plant J.">
        <title>Chromosome-level genome of Camellia lanceoleosa provides a valuable resource for understanding genome evolution and self-incompatibility.</title>
        <authorList>
            <person name="Gong W."/>
            <person name="Xiao S."/>
            <person name="Wang L."/>
            <person name="Liao Z."/>
            <person name="Chang Y."/>
            <person name="Mo W."/>
            <person name="Hu G."/>
            <person name="Li W."/>
            <person name="Zhao G."/>
            <person name="Zhu H."/>
            <person name="Hu X."/>
            <person name="Ji K."/>
            <person name="Xiang X."/>
            <person name="Song Q."/>
            <person name="Yuan D."/>
            <person name="Jin S."/>
            <person name="Zhang L."/>
        </authorList>
    </citation>
    <scope>NUCLEOTIDE SEQUENCE [LARGE SCALE GENOMIC DNA]</scope>
    <source>
        <strain evidence="1">SQ_2022a</strain>
    </source>
</reference>
<comment type="caution">
    <text evidence="1">The sequence shown here is derived from an EMBL/GenBank/DDBJ whole genome shotgun (WGS) entry which is preliminary data.</text>
</comment>
<keyword evidence="2" id="KW-1185">Reference proteome</keyword>
<evidence type="ECO:0000313" key="2">
    <source>
        <dbReference type="Proteomes" id="UP001060215"/>
    </source>
</evidence>
<sequence length="368" mass="41642">MGRGRAPCCDKSKVKTGPWSPAEDLRLISFIHKHGYSNWRSLPIQAGLSRCGKSCRLRWINYLRPDVKRGNFTNEEEETIIKLHQTLGNKWSKIASYLPGRTDNEIKNVWNTHLKKRLAKKEEKNHKNQTNDFSRTSSFSTSSTSSFMSSYGNNEDTEELVLDEGQEGLANKSYEPKEDIPTTDHDHELKESSSSSNSSISCDASDCSNSSAQVDVSIPEPEPEPEPEEEEQEEEQEGSLFNFGGPCEADNATIAYDQVNNNSDDHQVIEISLEESDVDFWDMLDNLDDPFQSINESPQLPQELEASQSSNYDHHTEIEYCREWLRDLENELGLVEATSDGVGQLGSEIDHAKRYFQTWPSPPQNLGV</sequence>
<dbReference type="EMBL" id="CM045764">
    <property type="protein sequence ID" value="KAI8006644.1"/>
    <property type="molecule type" value="Genomic_DNA"/>
</dbReference>
<protein>
    <submittedName>
        <fullName evidence="1">Transcription factor MYB58</fullName>
    </submittedName>
</protein>
<evidence type="ECO:0000313" key="1">
    <source>
        <dbReference type="EMBL" id="KAI8006644.1"/>
    </source>
</evidence>
<dbReference type="Proteomes" id="UP001060215">
    <property type="component" value="Chromosome 7"/>
</dbReference>
<proteinExistence type="predicted"/>
<accession>A0ACC0H068</accession>
<gene>
    <name evidence="1" type="ORF">LOK49_LG07G03664</name>
</gene>
<organism evidence="1 2">
    <name type="scientific">Camellia lanceoleosa</name>
    <dbReference type="NCBI Taxonomy" id="1840588"/>
    <lineage>
        <taxon>Eukaryota</taxon>
        <taxon>Viridiplantae</taxon>
        <taxon>Streptophyta</taxon>
        <taxon>Embryophyta</taxon>
        <taxon>Tracheophyta</taxon>
        <taxon>Spermatophyta</taxon>
        <taxon>Magnoliopsida</taxon>
        <taxon>eudicotyledons</taxon>
        <taxon>Gunneridae</taxon>
        <taxon>Pentapetalae</taxon>
        <taxon>asterids</taxon>
        <taxon>Ericales</taxon>
        <taxon>Theaceae</taxon>
        <taxon>Camellia</taxon>
    </lineage>
</organism>